<dbReference type="EMBL" id="JANTYZ010000022">
    <property type="protein sequence ID" value="MCS3866839.1"/>
    <property type="molecule type" value="Genomic_DNA"/>
</dbReference>
<name>A0A9X2U4R9_9BACT</name>
<organism evidence="2 3">
    <name type="scientific">Salinibacter ruber</name>
    <dbReference type="NCBI Taxonomy" id="146919"/>
    <lineage>
        <taxon>Bacteria</taxon>
        <taxon>Pseudomonadati</taxon>
        <taxon>Rhodothermota</taxon>
        <taxon>Rhodothermia</taxon>
        <taxon>Rhodothermales</taxon>
        <taxon>Salinibacteraceae</taxon>
        <taxon>Salinibacter</taxon>
    </lineage>
</organism>
<sequence length="613" mass="66186">MELKRFDLLWRSSPAETCLHDGAELEVREASLNVGGPRAERYVVDLARCPQCGQWQGPLPLVYEIMEDFGWDASDIGGFAVEEEPATAGLELGGAALPWAAFGEQMQGGQMQGVQEASGGPVPTGEEIRSLGQTSATWEVAQAPATWIKQEIGEEAGEAVLGYVAVVHGLALARWTDMKAGAPFEAEELGALVRRAAEAPHPPAKPTRPRQVRVREEALASALKSELSGLDIDAEAGQVPLADEALGEITSMLLGHSAPPVFAEESEEEIRAFTETATRLYEREPWARTEGDRFLGVKVREDGDWFFANVMGQIEESPGLSLFSDWLSVCRFVHNQRSPFLALAEEFGLAEELGPLGEMAGFAPADPLEAAGGLEALSLSERDLLHPLDAERLGALSIDPPVQRGPVGGKYPVPVRFESGAGPVAPRFSLETYRLVAEALLLALERRSATPVTSIKTTLEIGGTEVSLRYPSDGTERPWAGPPGYRLLLEGHDEDLHSPSRIPKGERLVIEAPARALYKDVAKALGDFHDQIYEATLIHEATLREQGRAASPARLWDDTASRRNPSPRVGDLAELSRPGGLEVEIGGGAFELRVEEALEEAPEEIQIGWASSG</sequence>
<feature type="region of interest" description="Disordered" evidence="1">
    <location>
        <begin position="548"/>
        <end position="574"/>
    </location>
</feature>
<evidence type="ECO:0000256" key="1">
    <source>
        <dbReference type="SAM" id="MobiDB-lite"/>
    </source>
</evidence>
<comment type="caution">
    <text evidence="2">The sequence shown here is derived from an EMBL/GenBank/DDBJ whole genome shotgun (WGS) entry which is preliminary data.</text>
</comment>
<reference evidence="2" key="1">
    <citation type="submission" date="2022-08" db="EMBL/GenBank/DDBJ databases">
        <title>Genomic Encyclopedia of Type Strains, Phase V (KMG-V): Genome sequencing to study the core and pangenomes of soil and plant-associated prokaryotes.</title>
        <authorList>
            <person name="Whitman W."/>
        </authorList>
    </citation>
    <scope>NUCLEOTIDE SEQUENCE</scope>
    <source>
        <strain evidence="2">SP2016B</strain>
    </source>
</reference>
<evidence type="ECO:0000313" key="3">
    <source>
        <dbReference type="Proteomes" id="UP001155034"/>
    </source>
</evidence>
<proteinExistence type="predicted"/>
<evidence type="ECO:0000313" key="2">
    <source>
        <dbReference type="EMBL" id="MCS3866839.1"/>
    </source>
</evidence>
<dbReference type="Proteomes" id="UP001155034">
    <property type="component" value="Unassembled WGS sequence"/>
</dbReference>
<accession>A0A9X2U4R9</accession>
<dbReference type="RefSeq" id="WP_259084258.1">
    <property type="nucleotide sequence ID" value="NZ_JANTYZ010000022.1"/>
</dbReference>
<dbReference type="AlphaFoldDB" id="A0A9X2U4R9"/>
<gene>
    <name evidence="2" type="ORF">GGP82_003422</name>
</gene>
<protein>
    <submittedName>
        <fullName evidence="2">Uncharacterized protein</fullName>
    </submittedName>
</protein>